<feature type="transmembrane region" description="Helical" evidence="2">
    <location>
        <begin position="88"/>
        <end position="109"/>
    </location>
</feature>
<evidence type="ECO:0000256" key="1">
    <source>
        <dbReference type="SAM" id="MobiDB-lite"/>
    </source>
</evidence>
<evidence type="ECO:0000256" key="2">
    <source>
        <dbReference type="SAM" id="Phobius"/>
    </source>
</evidence>
<keyword evidence="2" id="KW-0812">Transmembrane</keyword>
<reference evidence="3 4" key="1">
    <citation type="submission" date="2019-09" db="EMBL/GenBank/DDBJ databases">
        <title>In-depth cultivation of the pig gut microbiome towards novel bacterial diversity and tailored functional studies.</title>
        <authorList>
            <person name="Wylensek D."/>
            <person name="Hitch T.C.A."/>
            <person name="Clavel T."/>
        </authorList>
    </citation>
    <scope>NUCLEOTIDE SEQUENCE [LARGE SCALE GENOMIC DNA]</scope>
    <source>
        <strain evidence="3 4">PG-178-WT-4</strain>
    </source>
</reference>
<dbReference type="Pfam" id="PF05656">
    <property type="entry name" value="DUF805"/>
    <property type="match status" value="1"/>
</dbReference>
<keyword evidence="2" id="KW-0472">Membrane</keyword>
<feature type="transmembrane region" description="Helical" evidence="2">
    <location>
        <begin position="53"/>
        <end position="76"/>
    </location>
</feature>
<protein>
    <submittedName>
        <fullName evidence="3">DUF805 domain-containing protein</fullName>
    </submittedName>
</protein>
<evidence type="ECO:0000313" key="3">
    <source>
        <dbReference type="EMBL" id="MSS27978.1"/>
    </source>
</evidence>
<feature type="region of interest" description="Disordered" evidence="1">
    <location>
        <begin position="166"/>
        <end position="186"/>
    </location>
</feature>
<feature type="transmembrane region" description="Helical" evidence="2">
    <location>
        <begin position="136"/>
        <end position="158"/>
    </location>
</feature>
<dbReference type="Proteomes" id="UP000477488">
    <property type="component" value="Unassembled WGS sequence"/>
</dbReference>
<dbReference type="AlphaFoldDB" id="A0A6L5XLI6"/>
<gene>
    <name evidence="3" type="ORF">FYJ44_07965</name>
</gene>
<keyword evidence="4" id="KW-1185">Reference proteome</keyword>
<dbReference type="InterPro" id="IPR008523">
    <property type="entry name" value="DUF805"/>
</dbReference>
<proteinExistence type="predicted"/>
<dbReference type="EMBL" id="VUMH01000007">
    <property type="protein sequence ID" value="MSS27978.1"/>
    <property type="molecule type" value="Genomic_DNA"/>
</dbReference>
<comment type="caution">
    <text evidence="3">The sequence shown here is derived from an EMBL/GenBank/DDBJ whole genome shotgun (WGS) entry which is preliminary data.</text>
</comment>
<accession>A0A6L5XLI6</accession>
<evidence type="ECO:0000313" key="4">
    <source>
        <dbReference type="Proteomes" id="UP000477488"/>
    </source>
</evidence>
<keyword evidence="2" id="KW-1133">Transmembrane helix</keyword>
<feature type="transmembrane region" description="Helical" evidence="2">
    <location>
        <begin position="26"/>
        <end position="47"/>
    </location>
</feature>
<sequence>MRLRTAVNTCLHNIWKYRGRASRAEYWCCVFCYLLVACVAFGVILPLGALVPALIWLGIGLGGLAVLAFVPSLLAVSVRRLHDCNLRGWWLLAACALPYPLAIALGLLMDLPVDLIRAVLGGEDLPQVMVLAMYRPLQFCTLYLPEVLASLLMLYVTLRKGTPGPNRYGPDPLATPGEEAAYMPQP</sequence>
<dbReference type="PANTHER" id="PTHR34980">
    <property type="entry name" value="INNER MEMBRANE PROTEIN-RELATED-RELATED"/>
    <property type="match status" value="1"/>
</dbReference>
<dbReference type="GO" id="GO:0005886">
    <property type="term" value="C:plasma membrane"/>
    <property type="evidence" value="ECO:0007669"/>
    <property type="project" value="TreeGrafter"/>
</dbReference>
<name>A0A6L5XLI6_9BACT</name>
<dbReference type="PANTHER" id="PTHR34980:SF3">
    <property type="entry name" value="BLR8105 PROTEIN"/>
    <property type="match status" value="1"/>
</dbReference>
<dbReference type="RefSeq" id="WP_154510965.1">
    <property type="nucleotide sequence ID" value="NZ_JAXELC010000020.1"/>
</dbReference>
<organism evidence="3 4">
    <name type="scientific">Desulfovibrio porci</name>
    <dbReference type="NCBI Taxonomy" id="2605782"/>
    <lineage>
        <taxon>Bacteria</taxon>
        <taxon>Pseudomonadati</taxon>
        <taxon>Thermodesulfobacteriota</taxon>
        <taxon>Desulfovibrionia</taxon>
        <taxon>Desulfovibrionales</taxon>
        <taxon>Desulfovibrionaceae</taxon>
        <taxon>Desulfovibrio</taxon>
    </lineage>
</organism>